<dbReference type="KEGG" id="maic:MAIC_43730"/>
<name>A0AAD1MEF0_9MYCO</name>
<gene>
    <name evidence="1" type="ORF">MAIC_43730</name>
</gene>
<dbReference type="AlphaFoldDB" id="A0AAD1MEF0"/>
<dbReference type="Proteomes" id="UP000467327">
    <property type="component" value="Chromosome"/>
</dbReference>
<protein>
    <submittedName>
        <fullName evidence="1">Uncharacterized protein</fullName>
    </submittedName>
</protein>
<organism evidence="1 2">
    <name type="scientific">Mycolicibacterium aichiense</name>
    <dbReference type="NCBI Taxonomy" id="1799"/>
    <lineage>
        <taxon>Bacteria</taxon>
        <taxon>Bacillati</taxon>
        <taxon>Actinomycetota</taxon>
        <taxon>Actinomycetes</taxon>
        <taxon>Mycobacteriales</taxon>
        <taxon>Mycobacteriaceae</taxon>
        <taxon>Mycolicibacterium</taxon>
    </lineage>
</organism>
<reference evidence="1 2" key="1">
    <citation type="journal article" date="2019" name="Emerg. Microbes Infect.">
        <title>Comprehensive subspecies identification of 175 nontuberculous mycobacteria species based on 7547 genomic profiles.</title>
        <authorList>
            <person name="Matsumoto Y."/>
            <person name="Kinjo T."/>
            <person name="Motooka D."/>
            <person name="Nabeya D."/>
            <person name="Jung N."/>
            <person name="Uechi K."/>
            <person name="Horii T."/>
            <person name="Iida T."/>
            <person name="Fujita J."/>
            <person name="Nakamura S."/>
        </authorList>
    </citation>
    <scope>NUCLEOTIDE SEQUENCE [LARGE SCALE GENOMIC DNA]</scope>
    <source>
        <strain evidence="1 2">JCM 6376</strain>
    </source>
</reference>
<evidence type="ECO:0000313" key="1">
    <source>
        <dbReference type="EMBL" id="BBX09570.1"/>
    </source>
</evidence>
<evidence type="ECO:0000313" key="2">
    <source>
        <dbReference type="Proteomes" id="UP000467327"/>
    </source>
</evidence>
<proteinExistence type="predicted"/>
<sequence>MLNNVSVAEVLNALTKAKLPALNPHDVTASACPTAGCLEATDTDTVSILKFPSTGRAELYAAAVPDMLQVEDIVVVFAPTLTSEQKAAYGQAVKNAMR</sequence>
<keyword evidence="2" id="KW-1185">Reference proteome</keyword>
<accession>A0AAD1MEF0</accession>
<dbReference type="EMBL" id="AP022561">
    <property type="protein sequence ID" value="BBX09570.1"/>
    <property type="molecule type" value="Genomic_DNA"/>
</dbReference>